<dbReference type="Gene3D" id="3.30.420.130">
    <property type="entry name" value="Dinitrogenase iron-molybdenum cofactor biosynthesis domain"/>
    <property type="match status" value="1"/>
</dbReference>
<dbReference type="RefSeq" id="WP_092129231.1">
    <property type="nucleotide sequence ID" value="NZ_FMYU01000010.1"/>
</dbReference>
<protein>
    <submittedName>
        <fullName evidence="2">Predicted Fe-Mo cluster-binding protein, NifX family</fullName>
    </submittedName>
</protein>
<evidence type="ECO:0000259" key="1">
    <source>
        <dbReference type="Pfam" id="PF02579"/>
    </source>
</evidence>
<proteinExistence type="predicted"/>
<dbReference type="PANTHER" id="PTHR33937:SF2">
    <property type="entry name" value="DINITROGENASE IRON-MOLYBDENUM COFACTOR BIOSYNTHESIS DOMAIN-CONTAINING PROTEIN"/>
    <property type="match status" value="1"/>
</dbReference>
<dbReference type="InterPro" id="IPR051840">
    <property type="entry name" value="NifX/NifY_domain"/>
</dbReference>
<organism evidence="2 3">
    <name type="scientific">Desulfurella multipotens</name>
    <dbReference type="NCBI Taxonomy" id="79269"/>
    <lineage>
        <taxon>Bacteria</taxon>
        <taxon>Pseudomonadati</taxon>
        <taxon>Campylobacterota</taxon>
        <taxon>Desulfurellia</taxon>
        <taxon>Desulfurellales</taxon>
        <taxon>Desulfurellaceae</taxon>
        <taxon>Desulfurella</taxon>
    </lineage>
</organism>
<feature type="domain" description="Dinitrogenase iron-molybdenum cofactor biosynthesis" evidence="1">
    <location>
        <begin position="9"/>
        <end position="109"/>
    </location>
</feature>
<dbReference type="InterPro" id="IPR036105">
    <property type="entry name" value="DiNase_FeMo-co_biosyn_sf"/>
</dbReference>
<keyword evidence="3" id="KW-1185">Reference proteome</keyword>
<dbReference type="AlphaFoldDB" id="A0A1G6PTP9"/>
<dbReference type="SUPFAM" id="SSF53146">
    <property type="entry name" value="Nitrogenase accessory factor-like"/>
    <property type="match status" value="1"/>
</dbReference>
<dbReference type="PANTHER" id="PTHR33937">
    <property type="entry name" value="IRON-MOLYBDENUM PROTEIN-RELATED-RELATED"/>
    <property type="match status" value="1"/>
</dbReference>
<name>A0A1G6PTP9_9BACT</name>
<dbReference type="Pfam" id="PF02579">
    <property type="entry name" value="Nitro_FeMo-Co"/>
    <property type="match status" value="1"/>
</dbReference>
<dbReference type="OrthoDB" id="280278at2"/>
<accession>A0A1G6PTP9</accession>
<dbReference type="EMBL" id="FMYU01000010">
    <property type="protein sequence ID" value="SDC83351.1"/>
    <property type="molecule type" value="Genomic_DNA"/>
</dbReference>
<reference evidence="3" key="1">
    <citation type="submission" date="2016-10" db="EMBL/GenBank/DDBJ databases">
        <authorList>
            <person name="Varghese N."/>
            <person name="Submissions S."/>
        </authorList>
    </citation>
    <scope>NUCLEOTIDE SEQUENCE [LARGE SCALE GENOMIC DNA]</scope>
    <source>
        <strain evidence="3">DSM 8415</strain>
    </source>
</reference>
<gene>
    <name evidence="2" type="ORF">SAMN05660835_01432</name>
</gene>
<dbReference type="Proteomes" id="UP000199411">
    <property type="component" value="Unassembled WGS sequence"/>
</dbReference>
<evidence type="ECO:0000313" key="2">
    <source>
        <dbReference type="EMBL" id="SDC83351.1"/>
    </source>
</evidence>
<evidence type="ECO:0000313" key="3">
    <source>
        <dbReference type="Proteomes" id="UP000199411"/>
    </source>
</evidence>
<dbReference type="InterPro" id="IPR003731">
    <property type="entry name" value="Di-Nase_FeMo-co_biosynth"/>
</dbReference>
<sequence length="111" mass="12403">MRVAIPTSDGKNISKHVALSKYFNIYENNQLVSQIQNPLIENIKESVPLHSHNGRGLGAGRIIPSLLARQNVGAFLAREIGDGMRYNLEQFGIKCIETQEKNIDEALKMIN</sequence>
<dbReference type="CDD" id="cd00562">
    <property type="entry name" value="NifX_NifB"/>
    <property type="match status" value="1"/>
</dbReference>